<dbReference type="AlphaFoldDB" id="A0A9W9A0X9"/>
<keyword evidence="2" id="KW-0732">Signal</keyword>
<evidence type="ECO:0000256" key="2">
    <source>
        <dbReference type="SAM" id="SignalP"/>
    </source>
</evidence>
<feature type="chain" id="PRO_5040999726" evidence="2">
    <location>
        <begin position="19"/>
        <end position="111"/>
    </location>
</feature>
<proteinExistence type="predicted"/>
<feature type="compositionally biased region" description="Low complexity" evidence="1">
    <location>
        <begin position="40"/>
        <end position="52"/>
    </location>
</feature>
<feature type="compositionally biased region" description="Basic residues" evidence="1">
    <location>
        <begin position="102"/>
        <end position="111"/>
    </location>
</feature>
<evidence type="ECO:0000313" key="4">
    <source>
        <dbReference type="Proteomes" id="UP001150238"/>
    </source>
</evidence>
<protein>
    <submittedName>
        <fullName evidence="3">Uncharacterized protein</fullName>
    </submittedName>
</protein>
<evidence type="ECO:0000313" key="3">
    <source>
        <dbReference type="EMBL" id="KAJ4470707.1"/>
    </source>
</evidence>
<dbReference type="Proteomes" id="UP001150238">
    <property type="component" value="Unassembled WGS sequence"/>
</dbReference>
<reference evidence="3" key="1">
    <citation type="submission" date="2022-08" db="EMBL/GenBank/DDBJ databases">
        <authorList>
            <consortium name="DOE Joint Genome Institute"/>
            <person name="Min B."/>
            <person name="Riley R."/>
            <person name="Sierra-Patev S."/>
            <person name="Naranjo-Ortiz M."/>
            <person name="Looney B."/>
            <person name="Konkel Z."/>
            <person name="Slot J.C."/>
            <person name="Sakamoto Y."/>
            <person name="Steenwyk J.L."/>
            <person name="Rokas A."/>
            <person name="Carro J."/>
            <person name="Camarero S."/>
            <person name="Ferreira P."/>
            <person name="Molpeceres G."/>
            <person name="Ruiz-Duenas F.J."/>
            <person name="Serrano A."/>
            <person name="Henrissat B."/>
            <person name="Drula E."/>
            <person name="Hughes K.W."/>
            <person name="Mata J.L."/>
            <person name="Ishikawa N.K."/>
            <person name="Vargas-Isla R."/>
            <person name="Ushijima S."/>
            <person name="Smith C.A."/>
            <person name="Ahrendt S."/>
            <person name="Andreopoulos W."/>
            <person name="He G."/>
            <person name="Labutti K."/>
            <person name="Lipzen A."/>
            <person name="Ng V."/>
            <person name="Sandor L."/>
            <person name="Barry K."/>
            <person name="Martinez A.T."/>
            <person name="Xiao Y."/>
            <person name="Gibbons J.G."/>
            <person name="Terashima K."/>
            <person name="Hibbett D.S."/>
            <person name="Grigoriev I.V."/>
        </authorList>
    </citation>
    <scope>NUCLEOTIDE SEQUENCE</scope>
    <source>
        <strain evidence="3">Sp2 HRB7682 ss15</strain>
    </source>
</reference>
<gene>
    <name evidence="3" type="ORF">C8J55DRAFT_522489</name>
</gene>
<sequence>MRLSTVVSVAVFATLVMAAPSSARGHSLAAANDASSPGTSKSSILKRSSSMKDVLRIHQPTISNYDASLGRGDSPGFAESGDPALSSSSSLHSKQEMLYKPQPRRSIRRHP</sequence>
<name>A0A9W9A0X9_9AGAR</name>
<organism evidence="3 4">
    <name type="scientific">Lentinula lateritia</name>
    <dbReference type="NCBI Taxonomy" id="40482"/>
    <lineage>
        <taxon>Eukaryota</taxon>
        <taxon>Fungi</taxon>
        <taxon>Dikarya</taxon>
        <taxon>Basidiomycota</taxon>
        <taxon>Agaricomycotina</taxon>
        <taxon>Agaricomycetes</taxon>
        <taxon>Agaricomycetidae</taxon>
        <taxon>Agaricales</taxon>
        <taxon>Marasmiineae</taxon>
        <taxon>Omphalotaceae</taxon>
        <taxon>Lentinula</taxon>
    </lineage>
</organism>
<accession>A0A9W9A0X9</accession>
<feature type="signal peptide" evidence="2">
    <location>
        <begin position="1"/>
        <end position="18"/>
    </location>
</feature>
<evidence type="ECO:0000256" key="1">
    <source>
        <dbReference type="SAM" id="MobiDB-lite"/>
    </source>
</evidence>
<feature type="region of interest" description="Disordered" evidence="1">
    <location>
        <begin position="21"/>
        <end position="111"/>
    </location>
</feature>
<dbReference type="EMBL" id="JANVFS010000031">
    <property type="protein sequence ID" value="KAJ4470707.1"/>
    <property type="molecule type" value="Genomic_DNA"/>
</dbReference>
<comment type="caution">
    <text evidence="3">The sequence shown here is derived from an EMBL/GenBank/DDBJ whole genome shotgun (WGS) entry which is preliminary data.</text>
</comment>
<reference evidence="3" key="2">
    <citation type="journal article" date="2023" name="Proc. Natl. Acad. Sci. U.S.A.">
        <title>A global phylogenomic analysis of the shiitake genus Lentinula.</title>
        <authorList>
            <person name="Sierra-Patev S."/>
            <person name="Min B."/>
            <person name="Naranjo-Ortiz M."/>
            <person name="Looney B."/>
            <person name="Konkel Z."/>
            <person name="Slot J.C."/>
            <person name="Sakamoto Y."/>
            <person name="Steenwyk J.L."/>
            <person name="Rokas A."/>
            <person name="Carro J."/>
            <person name="Camarero S."/>
            <person name="Ferreira P."/>
            <person name="Molpeceres G."/>
            <person name="Ruiz-Duenas F.J."/>
            <person name="Serrano A."/>
            <person name="Henrissat B."/>
            <person name="Drula E."/>
            <person name="Hughes K.W."/>
            <person name="Mata J.L."/>
            <person name="Ishikawa N.K."/>
            <person name="Vargas-Isla R."/>
            <person name="Ushijima S."/>
            <person name="Smith C.A."/>
            <person name="Donoghue J."/>
            <person name="Ahrendt S."/>
            <person name="Andreopoulos W."/>
            <person name="He G."/>
            <person name="LaButti K."/>
            <person name="Lipzen A."/>
            <person name="Ng V."/>
            <person name="Riley R."/>
            <person name="Sandor L."/>
            <person name="Barry K."/>
            <person name="Martinez A.T."/>
            <person name="Xiao Y."/>
            <person name="Gibbons J.G."/>
            <person name="Terashima K."/>
            <person name="Grigoriev I.V."/>
            <person name="Hibbett D."/>
        </authorList>
    </citation>
    <scope>NUCLEOTIDE SEQUENCE</scope>
    <source>
        <strain evidence="3">Sp2 HRB7682 ss15</strain>
    </source>
</reference>